<gene>
    <name evidence="2" type="ORF">SAMN04490355_108910</name>
</gene>
<feature type="signal peptide" evidence="1">
    <location>
        <begin position="1"/>
        <end position="22"/>
    </location>
</feature>
<protein>
    <submittedName>
        <fullName evidence="2">Uncharacterized protein</fullName>
    </submittedName>
</protein>
<dbReference type="RefSeq" id="WP_090944483.1">
    <property type="nucleotide sequence ID" value="NZ_FOTS01000089.1"/>
</dbReference>
<name>A0A1I4QA36_9FIRM</name>
<evidence type="ECO:0000313" key="3">
    <source>
        <dbReference type="Proteomes" id="UP000199520"/>
    </source>
</evidence>
<dbReference type="Proteomes" id="UP000199520">
    <property type="component" value="Unassembled WGS sequence"/>
</dbReference>
<sequence>MKKVILWVVALMTISLTSAVSAADVSMLRPEKSVPQKIAVVVVGDQDFKTRDYFERVEKYFNDANQKVVVGTDIQSEYQKYWFEKGFIEEQQLTKTDLIEFAKFSNYDKVLFLVIDVPVIEKNNIRTGLFSSINRTRTSVEIKAFLSTNTEVLHIMNVTKKDDSNSSELRAKRGAFGACMKEISAEMKLYMK</sequence>
<dbReference type="EMBL" id="FOTS01000089">
    <property type="protein sequence ID" value="SFM36656.1"/>
    <property type="molecule type" value="Genomic_DNA"/>
</dbReference>
<evidence type="ECO:0000313" key="2">
    <source>
        <dbReference type="EMBL" id="SFM36656.1"/>
    </source>
</evidence>
<organism evidence="2 3">
    <name type="scientific">Pelosinus propionicus DSM 13327</name>
    <dbReference type="NCBI Taxonomy" id="1123291"/>
    <lineage>
        <taxon>Bacteria</taxon>
        <taxon>Bacillati</taxon>
        <taxon>Bacillota</taxon>
        <taxon>Negativicutes</taxon>
        <taxon>Selenomonadales</taxon>
        <taxon>Sporomusaceae</taxon>
        <taxon>Pelosinus</taxon>
    </lineage>
</organism>
<dbReference type="AlphaFoldDB" id="A0A1I4QA36"/>
<feature type="chain" id="PRO_5011470353" evidence="1">
    <location>
        <begin position="23"/>
        <end position="192"/>
    </location>
</feature>
<dbReference type="OrthoDB" id="1683491at2"/>
<proteinExistence type="predicted"/>
<keyword evidence="3" id="KW-1185">Reference proteome</keyword>
<keyword evidence="1" id="KW-0732">Signal</keyword>
<evidence type="ECO:0000256" key="1">
    <source>
        <dbReference type="SAM" id="SignalP"/>
    </source>
</evidence>
<reference evidence="3" key="1">
    <citation type="submission" date="2016-10" db="EMBL/GenBank/DDBJ databases">
        <authorList>
            <person name="Varghese N."/>
            <person name="Submissions S."/>
        </authorList>
    </citation>
    <scope>NUCLEOTIDE SEQUENCE [LARGE SCALE GENOMIC DNA]</scope>
    <source>
        <strain evidence="3">DSM 13327</strain>
    </source>
</reference>
<accession>A0A1I4QA36</accession>